<reference evidence="1" key="1">
    <citation type="submission" date="2018-05" db="EMBL/GenBank/DDBJ databases">
        <authorList>
            <person name="Lanie J.A."/>
            <person name="Ng W.-L."/>
            <person name="Kazmierczak K.M."/>
            <person name="Andrzejewski T.M."/>
            <person name="Davidsen T.M."/>
            <person name="Wayne K.J."/>
            <person name="Tettelin H."/>
            <person name="Glass J.I."/>
            <person name="Rusch D."/>
            <person name="Podicherti R."/>
            <person name="Tsui H.-C.T."/>
            <person name="Winkler M.E."/>
        </authorList>
    </citation>
    <scope>NUCLEOTIDE SEQUENCE</scope>
</reference>
<name>A0A381SEL2_9ZZZZ</name>
<dbReference type="EMBL" id="UINC01002717">
    <property type="protein sequence ID" value="SUZ99593.1"/>
    <property type="molecule type" value="Genomic_DNA"/>
</dbReference>
<evidence type="ECO:0000313" key="1">
    <source>
        <dbReference type="EMBL" id="SUZ99593.1"/>
    </source>
</evidence>
<organism evidence="1">
    <name type="scientific">marine metagenome</name>
    <dbReference type="NCBI Taxonomy" id="408172"/>
    <lineage>
        <taxon>unclassified sequences</taxon>
        <taxon>metagenomes</taxon>
        <taxon>ecological metagenomes</taxon>
    </lineage>
</organism>
<gene>
    <name evidence="1" type="ORF">METZ01_LOCUS52447</name>
</gene>
<dbReference type="AlphaFoldDB" id="A0A381SEL2"/>
<accession>A0A381SEL2</accession>
<proteinExistence type="predicted"/>
<sequence length="202" mass="22353">MELGLIGIEEFLGRPSGHYQRLHRFEVGLPVFHDVPQIDAAVLVFVSTINALVSHGDYRHQFRSFPLDGVDGGLGDHKGSQEYLRGVHSCRYSHRAGPGGLDQGLFCQVDLGYLMGRVSEIEAVGTLTTHLAHQEVAQALAVQRQRFLGLGHQSDLLDPVVEGDGRRGKRPEHVDYDRRPLGFLGVTRQAAESYFHMVVCSV</sequence>
<protein>
    <submittedName>
        <fullName evidence="1">Uncharacterized protein</fullName>
    </submittedName>
</protein>